<organism evidence="2 4">
    <name type="scientific">Dracunculus medinensis</name>
    <name type="common">Guinea worm</name>
    <dbReference type="NCBI Taxonomy" id="318479"/>
    <lineage>
        <taxon>Eukaryota</taxon>
        <taxon>Metazoa</taxon>
        <taxon>Ecdysozoa</taxon>
        <taxon>Nematoda</taxon>
        <taxon>Chromadorea</taxon>
        <taxon>Rhabditida</taxon>
        <taxon>Spirurina</taxon>
        <taxon>Dracunculoidea</taxon>
        <taxon>Dracunculidae</taxon>
        <taxon>Dracunculus</taxon>
    </lineage>
</organism>
<dbReference type="Proteomes" id="UP000274756">
    <property type="component" value="Unassembled WGS sequence"/>
</dbReference>
<sequence>MPGYGYERMKLKEYLGIEWIKNGLDRNAYSLDKPIRHASDLDCTFDHPEKCRWKNVEAQEALDSLDFHLFEKSDSTEFPVLQVRPGPSKLRRGDKFIFTGDRKEEEQSAIWKSATIKCQNSTGHLSFTFWLYNGARVEVLIFEHKNGRLKVLPEKPFVDCGVVTLNTDCVAAIPPHDTPFSLGIRAYDIKNADGSFVMVDNIYYRASLCKTGIDFGNDFKGEPLMTLTEDYVINSANEIDCTDFNKNCKWMPMGRGPEVLAWKIARKPPDRHSFFNATGTYIIPHPPFAFLYIKQDQTGPFSALRSSVITCQNDEPSKLSDLISFFRFWTTREVLLEVCAIDKMLKDLECYPLPMAQSPNLQTTKKNFLKEIIQIIIRVKKINPDFDNFIAIDDISFKAVLCSETTDEWDLDSNFFMAPMLSVLQQRPILSSKDLDCSFNRRAIDCMWANYDKQNPQWLVASMPVNKQKMYSLTRTMQFPEGEFAIVRLKRAQTAHLISELIRCVSHSAILSFRFWETGSARLKVCLLEEKKPDLVDCQQVTLEQPGPVIVDIPRLKHPFRIAIRAETSAKNLSGMAIIDDLQVSVRNIHGAKTVSFQSFQQPDPNVCRLLSCQFINGQTCLFNLGQTTSSNRFRVAHDFVIANLHRKGKIVILESPNFALNAPARLHFFYQKVESSSLFFCHDSLNRELDGCFEVNSHNKNSTWHHDFVKILPSDAKIYFIGKLRDGFRKGQISIANITLTNLDNIVCA</sequence>
<dbReference type="OrthoDB" id="5862048at2759"/>
<evidence type="ECO:0000313" key="3">
    <source>
        <dbReference type="Proteomes" id="UP000274756"/>
    </source>
</evidence>
<dbReference type="SUPFAM" id="SSF49899">
    <property type="entry name" value="Concanavalin A-like lectins/glucanases"/>
    <property type="match status" value="1"/>
</dbReference>
<gene>
    <name evidence="1" type="ORF">DME_LOCUS5756</name>
</gene>
<accession>A0A0N4U3T3</accession>
<evidence type="ECO:0000313" key="2">
    <source>
        <dbReference type="Proteomes" id="UP000038040"/>
    </source>
</evidence>
<dbReference type="WBParaSite" id="DME_0000139601-mRNA-1">
    <property type="protein sequence ID" value="DME_0000139601-mRNA-1"/>
    <property type="gene ID" value="DME_0000139601"/>
</dbReference>
<dbReference type="InterPro" id="IPR013320">
    <property type="entry name" value="ConA-like_dom_sf"/>
</dbReference>
<dbReference type="Gene3D" id="2.60.120.200">
    <property type="match status" value="1"/>
</dbReference>
<reference evidence="4" key="1">
    <citation type="submission" date="2017-02" db="UniProtKB">
        <authorList>
            <consortium name="WormBaseParasite"/>
        </authorList>
    </citation>
    <scope>IDENTIFICATION</scope>
</reference>
<dbReference type="Proteomes" id="UP000038040">
    <property type="component" value="Unplaced"/>
</dbReference>
<dbReference type="STRING" id="318479.A0A0N4U3T3"/>
<name>A0A0N4U3T3_DRAME</name>
<dbReference type="EMBL" id="UYYG01001153">
    <property type="protein sequence ID" value="VDN55783.1"/>
    <property type="molecule type" value="Genomic_DNA"/>
</dbReference>
<protein>
    <submittedName>
        <fullName evidence="4">MAM domain-containing protein</fullName>
    </submittedName>
</protein>
<evidence type="ECO:0000313" key="4">
    <source>
        <dbReference type="WBParaSite" id="DME_0000139601-mRNA-1"/>
    </source>
</evidence>
<dbReference type="AlphaFoldDB" id="A0A0N4U3T3"/>
<proteinExistence type="predicted"/>
<keyword evidence="3" id="KW-1185">Reference proteome</keyword>
<reference evidence="1 3" key="2">
    <citation type="submission" date="2018-11" db="EMBL/GenBank/DDBJ databases">
        <authorList>
            <consortium name="Pathogen Informatics"/>
        </authorList>
    </citation>
    <scope>NUCLEOTIDE SEQUENCE [LARGE SCALE GENOMIC DNA]</scope>
</reference>
<evidence type="ECO:0000313" key="1">
    <source>
        <dbReference type="EMBL" id="VDN55783.1"/>
    </source>
</evidence>